<organism evidence="4 5">
    <name type="scientific">Cnephaeus nilssonii</name>
    <name type="common">Northern bat</name>
    <name type="synonym">Eptesicus nilssonii</name>
    <dbReference type="NCBI Taxonomy" id="3371016"/>
    <lineage>
        <taxon>Eukaryota</taxon>
        <taxon>Metazoa</taxon>
        <taxon>Chordata</taxon>
        <taxon>Craniata</taxon>
        <taxon>Vertebrata</taxon>
        <taxon>Euteleostomi</taxon>
        <taxon>Mammalia</taxon>
        <taxon>Eutheria</taxon>
        <taxon>Laurasiatheria</taxon>
        <taxon>Chiroptera</taxon>
        <taxon>Yangochiroptera</taxon>
        <taxon>Vespertilionidae</taxon>
        <taxon>Cnephaeus</taxon>
    </lineage>
</organism>
<dbReference type="InterPro" id="IPR036880">
    <property type="entry name" value="Kunitz_BPTI_sf"/>
</dbReference>
<dbReference type="Gene3D" id="4.10.410.10">
    <property type="entry name" value="Pancreatic trypsin inhibitor Kunitz domain"/>
    <property type="match status" value="1"/>
</dbReference>
<dbReference type="PRINTS" id="PR00759">
    <property type="entry name" value="BASICPTASE"/>
</dbReference>
<dbReference type="InterPro" id="IPR042943">
    <property type="entry name" value="SPINT4"/>
</dbReference>
<protein>
    <recommendedName>
        <fullName evidence="3">BPTI/Kunitz inhibitor domain-containing protein</fullName>
    </recommendedName>
</protein>
<proteinExistence type="predicted"/>
<keyword evidence="2" id="KW-0732">Signal</keyword>
<accession>A0AA40LMP3</accession>
<evidence type="ECO:0000259" key="3">
    <source>
        <dbReference type="PROSITE" id="PS50279"/>
    </source>
</evidence>
<dbReference type="InterPro" id="IPR020901">
    <property type="entry name" value="Prtase_inh_Kunz-CS"/>
</dbReference>
<evidence type="ECO:0000256" key="2">
    <source>
        <dbReference type="SAM" id="SignalP"/>
    </source>
</evidence>
<feature type="domain" description="BPTI/Kunitz inhibitor" evidence="3">
    <location>
        <begin position="41"/>
        <end position="91"/>
    </location>
</feature>
<comment type="caution">
    <text evidence="4">The sequence shown here is derived from an EMBL/GenBank/DDBJ whole genome shotgun (WGS) entry which is preliminary data.</text>
</comment>
<dbReference type="CDD" id="cd00109">
    <property type="entry name" value="Kunitz-type"/>
    <property type="match status" value="1"/>
</dbReference>
<keyword evidence="1" id="KW-1015">Disulfide bond</keyword>
<dbReference type="PROSITE" id="PS00280">
    <property type="entry name" value="BPTI_KUNITZ_1"/>
    <property type="match status" value="1"/>
</dbReference>
<dbReference type="GO" id="GO:0004867">
    <property type="term" value="F:serine-type endopeptidase inhibitor activity"/>
    <property type="evidence" value="ECO:0007669"/>
    <property type="project" value="InterPro"/>
</dbReference>
<dbReference type="EMBL" id="JAULJE010000011">
    <property type="protein sequence ID" value="KAK1337697.1"/>
    <property type="molecule type" value="Genomic_DNA"/>
</dbReference>
<reference evidence="4" key="1">
    <citation type="submission" date="2023-06" db="EMBL/GenBank/DDBJ databases">
        <title>Reference genome for the Northern bat (Eptesicus nilssonii), a most northern bat species.</title>
        <authorList>
            <person name="Laine V.N."/>
            <person name="Pulliainen A.T."/>
            <person name="Lilley T.M."/>
        </authorList>
    </citation>
    <scope>NUCLEOTIDE SEQUENCE</scope>
    <source>
        <strain evidence="4">BLF_Eptnil</strain>
        <tissue evidence="4">Kidney</tissue>
    </source>
</reference>
<dbReference type="AlphaFoldDB" id="A0AA40LMP3"/>
<name>A0AA40LMP3_CNENI</name>
<dbReference type="PANTHER" id="PTHR47898:SF1">
    <property type="entry name" value="KUNITZ-TYPE PROTEASE INHIBITOR 4"/>
    <property type="match status" value="1"/>
</dbReference>
<feature type="signal peptide" evidence="2">
    <location>
        <begin position="1"/>
        <end position="24"/>
    </location>
</feature>
<dbReference type="PROSITE" id="PS50279">
    <property type="entry name" value="BPTI_KUNITZ_2"/>
    <property type="match status" value="1"/>
</dbReference>
<evidence type="ECO:0000313" key="5">
    <source>
        <dbReference type="Proteomes" id="UP001177744"/>
    </source>
</evidence>
<dbReference type="SMART" id="SM00131">
    <property type="entry name" value="KU"/>
    <property type="match status" value="1"/>
</dbReference>
<evidence type="ECO:0000256" key="1">
    <source>
        <dbReference type="ARBA" id="ARBA00023157"/>
    </source>
</evidence>
<feature type="chain" id="PRO_5041392500" description="BPTI/Kunitz inhibitor domain-containing protein" evidence="2">
    <location>
        <begin position="25"/>
        <end position="98"/>
    </location>
</feature>
<dbReference type="SUPFAM" id="SSF57362">
    <property type="entry name" value="BPTI-like"/>
    <property type="match status" value="1"/>
</dbReference>
<keyword evidence="5" id="KW-1185">Reference proteome</keyword>
<sequence>MKPAELRFLLELFLFALLATPIMGGVAKLTKQICGDFKDPCGMDPKSGSCYEVHFRYFYNKTSQRCQSFIFTGCDGNINNYQLKIDCQVACEEEYKVP</sequence>
<evidence type="ECO:0000313" key="4">
    <source>
        <dbReference type="EMBL" id="KAK1337697.1"/>
    </source>
</evidence>
<dbReference type="PANTHER" id="PTHR47898">
    <property type="entry name" value="KUNITZ-TYPE PROTEASE INHIBITOR 4"/>
    <property type="match status" value="1"/>
</dbReference>
<dbReference type="Proteomes" id="UP001177744">
    <property type="component" value="Unassembled WGS sequence"/>
</dbReference>
<dbReference type="Pfam" id="PF00014">
    <property type="entry name" value="Kunitz_BPTI"/>
    <property type="match status" value="1"/>
</dbReference>
<dbReference type="InterPro" id="IPR002223">
    <property type="entry name" value="Kunitz_BPTI"/>
</dbReference>
<gene>
    <name evidence="4" type="ORF">QTO34_002330</name>
</gene>